<organism evidence="6 7">
    <name type="scientific">Spodoptera exigua</name>
    <name type="common">Beet armyworm</name>
    <name type="synonym">Noctua fulgens</name>
    <dbReference type="NCBI Taxonomy" id="7107"/>
    <lineage>
        <taxon>Eukaryota</taxon>
        <taxon>Metazoa</taxon>
        <taxon>Ecdysozoa</taxon>
        <taxon>Arthropoda</taxon>
        <taxon>Hexapoda</taxon>
        <taxon>Insecta</taxon>
        <taxon>Pterygota</taxon>
        <taxon>Neoptera</taxon>
        <taxon>Endopterygota</taxon>
        <taxon>Lepidoptera</taxon>
        <taxon>Glossata</taxon>
        <taxon>Ditrysia</taxon>
        <taxon>Noctuoidea</taxon>
        <taxon>Noctuidae</taxon>
        <taxon>Amphipyrinae</taxon>
        <taxon>Spodoptera</taxon>
    </lineage>
</organism>
<protein>
    <recommendedName>
        <fullName evidence="5">VWFD domain-containing protein</fullName>
    </recommendedName>
</protein>
<evidence type="ECO:0000313" key="7">
    <source>
        <dbReference type="Proteomes" id="UP000814243"/>
    </source>
</evidence>
<evidence type="ECO:0000259" key="5">
    <source>
        <dbReference type="PROSITE" id="PS51233"/>
    </source>
</evidence>
<dbReference type="CDD" id="cd19941">
    <property type="entry name" value="TIL"/>
    <property type="match status" value="1"/>
</dbReference>
<dbReference type="Pfam" id="PF08742">
    <property type="entry name" value="C8"/>
    <property type="match status" value="2"/>
</dbReference>
<comment type="subcellular location">
    <subcellularLocation>
        <location evidence="1">Membrane</location>
    </subcellularLocation>
</comment>
<proteinExistence type="predicted"/>
<comment type="caution">
    <text evidence="6">The sequence shown here is derived from an EMBL/GenBank/DDBJ whole genome shotgun (WGS) entry which is preliminary data.</text>
</comment>
<dbReference type="EMBL" id="JACEFF010000871">
    <property type="protein sequence ID" value="KAH9629266.1"/>
    <property type="molecule type" value="Genomic_DNA"/>
</dbReference>
<dbReference type="Proteomes" id="UP000814243">
    <property type="component" value="Unassembled WGS sequence"/>
</dbReference>
<evidence type="ECO:0000256" key="1">
    <source>
        <dbReference type="ARBA" id="ARBA00004370"/>
    </source>
</evidence>
<accession>A0A922S8U0</accession>
<gene>
    <name evidence="6" type="ORF">HF086_008348</name>
</gene>
<dbReference type="PANTHER" id="PTHR46160:SF9">
    <property type="entry name" value="PROTEIN PRY2-RELATED"/>
    <property type="match status" value="1"/>
</dbReference>
<dbReference type="InterPro" id="IPR036084">
    <property type="entry name" value="Ser_inhib-like_sf"/>
</dbReference>
<dbReference type="Gene3D" id="2.10.25.10">
    <property type="entry name" value="Laminin"/>
    <property type="match status" value="1"/>
</dbReference>
<dbReference type="InterPro" id="IPR002919">
    <property type="entry name" value="TIL_dom"/>
</dbReference>
<dbReference type="InterPro" id="IPR052749">
    <property type="entry name" value="Alpha-tectorin"/>
</dbReference>
<keyword evidence="3" id="KW-0472">Membrane</keyword>
<dbReference type="Pfam" id="PF00094">
    <property type="entry name" value="VWD"/>
    <property type="match status" value="1"/>
</dbReference>
<keyword evidence="2" id="KW-0732">Signal</keyword>
<keyword evidence="4" id="KW-1015">Disulfide bond</keyword>
<dbReference type="InterPro" id="IPR014853">
    <property type="entry name" value="VWF/SSPO/ZAN-like_Cys-rich_dom"/>
</dbReference>
<dbReference type="SUPFAM" id="SSF57567">
    <property type="entry name" value="Serine protease inhibitors"/>
    <property type="match status" value="1"/>
</dbReference>
<dbReference type="InterPro" id="IPR001846">
    <property type="entry name" value="VWF_type-D"/>
</dbReference>
<feature type="domain" description="VWFD" evidence="5">
    <location>
        <begin position="1"/>
        <end position="89"/>
    </location>
</feature>
<dbReference type="Pfam" id="PF01826">
    <property type="entry name" value="TIL"/>
    <property type="match status" value="1"/>
</dbReference>
<dbReference type="PANTHER" id="PTHR46160">
    <property type="entry name" value="ALPHA-TECTORIN-RELATED"/>
    <property type="match status" value="1"/>
</dbReference>
<sequence>MMIEYDNYEYTVEQTSKICFQKNSFNVDRLGNGIAIKSRNYMGAVDGLCGAFDGIPNNDRRLPDGRLATSIDEFGRAWAKPGLPPNACQTKIISDEKQRKAWALCDVITKEPLSQCGHVLNLHKWRNICLEKICECSELVVNGTHRTEEECRCLLLDQLVAECLAADKNVDLANWRMIMDCRACNGVGTPAKFVTFEGDDLPFLGNCTYLASRDRNETGQHKYEVYSTNGPCEDNGDVVCTKVVHLVYEKKVIHVSKNHDTKKYGKSWQASPSTLKTLDISEQGQCEEPPPPPECVPPPPDSNPCYNLYNADRFGACHALVEPQAFVEACEADLCANATDFCGTAERYVADEEPLVYRACVKCEMTCENSDELTKNPDKCDKPAVEGCFCPEGKVRVNNTCIEPTKCFPCDANKEHYAGDEWQVDAVWLDGPCRSCRCESSPMGATPRCVVAECGVLASTELYVVEPRPAPFQCCPRPVHLQVQCSNETCPEVSEATRKQFVLSNEKEGQTWPSPTDPCKNITCARDFNGHLTHKESVATCSLQCNKGWTYVAPPAGVCCGHCVQTACVVDDKVVAPGTTWQSADNCTTYSCEVSGAEVLVSASSQLCPDVSHCAPDNLLNGKCVPTSLSPSETVGLFRIHLGPHGLCINKLPLRGFQENGCPRLSLRVLPGYKVRVAGRDTEL</sequence>
<dbReference type="PROSITE" id="PS51233">
    <property type="entry name" value="VWFD"/>
    <property type="match status" value="1"/>
</dbReference>
<dbReference type="SUPFAM" id="SSF57603">
    <property type="entry name" value="FnI-like domain"/>
    <property type="match status" value="1"/>
</dbReference>
<dbReference type="AlphaFoldDB" id="A0A922S8U0"/>
<name>A0A922S8U0_SPOEX</name>
<evidence type="ECO:0000256" key="4">
    <source>
        <dbReference type="ARBA" id="ARBA00023157"/>
    </source>
</evidence>
<evidence type="ECO:0000256" key="3">
    <source>
        <dbReference type="ARBA" id="ARBA00023136"/>
    </source>
</evidence>
<reference evidence="6" key="1">
    <citation type="journal article" date="2021" name="G3 (Bethesda)">
        <title>Genome and transcriptome analysis of the beet armyworm Spodoptera exigua reveals targets for pest control. .</title>
        <authorList>
            <person name="Simon S."/>
            <person name="Breeschoten T."/>
            <person name="Jansen H.J."/>
            <person name="Dirks R.P."/>
            <person name="Schranz M.E."/>
            <person name="Ros V.I.D."/>
        </authorList>
    </citation>
    <scope>NUCLEOTIDE SEQUENCE</scope>
    <source>
        <strain evidence="6">TB_SE_WUR_2020</strain>
    </source>
</reference>
<evidence type="ECO:0000313" key="6">
    <source>
        <dbReference type="EMBL" id="KAH9629266.1"/>
    </source>
</evidence>
<evidence type="ECO:0000256" key="2">
    <source>
        <dbReference type="ARBA" id="ARBA00022729"/>
    </source>
</evidence>
<dbReference type="GO" id="GO:0016020">
    <property type="term" value="C:membrane"/>
    <property type="evidence" value="ECO:0007669"/>
    <property type="project" value="UniProtKB-SubCell"/>
</dbReference>